<name>A0A317DYX5_9PROT</name>
<dbReference type="Pfam" id="PF00072">
    <property type="entry name" value="Response_reg"/>
    <property type="match status" value="1"/>
</dbReference>
<protein>
    <submittedName>
        <fullName evidence="6">DNA-binding response regulator</fullName>
    </submittedName>
</protein>
<feature type="modified residue" description="4-aspartylphosphate" evidence="2">
    <location>
        <position position="56"/>
    </location>
</feature>
<feature type="DNA-binding region" description="OmpR/PhoB-type" evidence="3">
    <location>
        <begin position="131"/>
        <end position="228"/>
    </location>
</feature>
<dbReference type="InterPro" id="IPR001789">
    <property type="entry name" value="Sig_transdc_resp-reg_receiver"/>
</dbReference>
<dbReference type="CDD" id="cd00383">
    <property type="entry name" value="trans_reg_C"/>
    <property type="match status" value="1"/>
</dbReference>
<keyword evidence="1 3" id="KW-0238">DNA-binding</keyword>
<dbReference type="PROSITE" id="PS50110">
    <property type="entry name" value="RESPONSE_REGULATORY"/>
    <property type="match status" value="1"/>
</dbReference>
<organism evidence="6 7">
    <name type="scientific">Zavarzinia compransoris</name>
    <dbReference type="NCBI Taxonomy" id="1264899"/>
    <lineage>
        <taxon>Bacteria</taxon>
        <taxon>Pseudomonadati</taxon>
        <taxon>Pseudomonadota</taxon>
        <taxon>Alphaproteobacteria</taxon>
        <taxon>Rhodospirillales</taxon>
        <taxon>Zavarziniaceae</taxon>
        <taxon>Zavarzinia</taxon>
    </lineage>
</organism>
<accession>A0A317DYX5</accession>
<evidence type="ECO:0000256" key="3">
    <source>
        <dbReference type="PROSITE-ProRule" id="PRU01091"/>
    </source>
</evidence>
<comment type="caution">
    <text evidence="6">The sequence shown here is derived from an EMBL/GenBank/DDBJ whole genome shotgun (WGS) entry which is preliminary data.</text>
</comment>
<evidence type="ECO:0000313" key="6">
    <source>
        <dbReference type="EMBL" id="PWR18085.1"/>
    </source>
</evidence>
<dbReference type="RefSeq" id="WP_109923219.1">
    <property type="nucleotide sequence ID" value="NZ_QGLF01000007.1"/>
</dbReference>
<dbReference type="GO" id="GO:0006355">
    <property type="term" value="P:regulation of DNA-templated transcription"/>
    <property type="evidence" value="ECO:0007669"/>
    <property type="project" value="InterPro"/>
</dbReference>
<proteinExistence type="predicted"/>
<dbReference type="InterPro" id="IPR001867">
    <property type="entry name" value="OmpR/PhoB-type_DNA-bd"/>
</dbReference>
<dbReference type="SMART" id="SM00862">
    <property type="entry name" value="Trans_reg_C"/>
    <property type="match status" value="1"/>
</dbReference>
<dbReference type="GO" id="GO:0000156">
    <property type="term" value="F:phosphorelay response regulator activity"/>
    <property type="evidence" value="ECO:0007669"/>
    <property type="project" value="TreeGrafter"/>
</dbReference>
<evidence type="ECO:0000256" key="1">
    <source>
        <dbReference type="ARBA" id="ARBA00023125"/>
    </source>
</evidence>
<dbReference type="OrthoDB" id="9802426at2"/>
<dbReference type="AlphaFoldDB" id="A0A317DYX5"/>
<gene>
    <name evidence="6" type="ORF">DKG75_21385</name>
</gene>
<evidence type="ECO:0000313" key="7">
    <source>
        <dbReference type="Proteomes" id="UP000246077"/>
    </source>
</evidence>
<dbReference type="Proteomes" id="UP000246077">
    <property type="component" value="Unassembled WGS sequence"/>
</dbReference>
<dbReference type="GO" id="GO:0000976">
    <property type="term" value="F:transcription cis-regulatory region binding"/>
    <property type="evidence" value="ECO:0007669"/>
    <property type="project" value="TreeGrafter"/>
</dbReference>
<evidence type="ECO:0000259" key="4">
    <source>
        <dbReference type="PROSITE" id="PS50110"/>
    </source>
</evidence>
<dbReference type="Gene3D" id="3.40.50.2300">
    <property type="match status" value="1"/>
</dbReference>
<sequence>MTGTNVRILVVDDEPAIRKLVRVGLGAQGYDILEAGTAAQAMEAVRAGRPELVLLDLGLPDMAGLDLLARWRAQPLDLPIVILSSRTDEAGIVNALELGADDYVTKPFGLKELVARIRVALRHRLQQQGERPVFQTGELSVDLVRRLVKVGGRDVKLSPKEYEILRILVQHAGKVITHRHLLAQVWTGATDVQYLRVYVRQLRQKIERSPDEPHYILTETGVGYRLREADPEPAPPEPAP</sequence>
<keyword evidence="2" id="KW-0597">Phosphoprotein</keyword>
<dbReference type="SMART" id="SM00448">
    <property type="entry name" value="REC"/>
    <property type="match status" value="1"/>
</dbReference>
<dbReference type="InterPro" id="IPR036388">
    <property type="entry name" value="WH-like_DNA-bd_sf"/>
</dbReference>
<evidence type="ECO:0000259" key="5">
    <source>
        <dbReference type="PROSITE" id="PS51755"/>
    </source>
</evidence>
<dbReference type="Gene3D" id="1.10.10.10">
    <property type="entry name" value="Winged helix-like DNA-binding domain superfamily/Winged helix DNA-binding domain"/>
    <property type="match status" value="1"/>
</dbReference>
<evidence type="ECO:0000256" key="2">
    <source>
        <dbReference type="PROSITE-ProRule" id="PRU00169"/>
    </source>
</evidence>
<dbReference type="Pfam" id="PF00486">
    <property type="entry name" value="Trans_reg_C"/>
    <property type="match status" value="1"/>
</dbReference>
<dbReference type="GO" id="GO:0005829">
    <property type="term" value="C:cytosol"/>
    <property type="evidence" value="ECO:0007669"/>
    <property type="project" value="TreeGrafter"/>
</dbReference>
<dbReference type="EMBL" id="QGLF01000007">
    <property type="protein sequence ID" value="PWR18085.1"/>
    <property type="molecule type" value="Genomic_DNA"/>
</dbReference>
<dbReference type="SUPFAM" id="SSF52172">
    <property type="entry name" value="CheY-like"/>
    <property type="match status" value="1"/>
</dbReference>
<feature type="domain" description="Response regulatory" evidence="4">
    <location>
        <begin position="7"/>
        <end position="121"/>
    </location>
</feature>
<keyword evidence="7" id="KW-1185">Reference proteome</keyword>
<dbReference type="PANTHER" id="PTHR48111:SF50">
    <property type="entry name" value="KDP OPERON TRANSCRIPTIONAL REGULATORY PROTEIN KDPE"/>
    <property type="match status" value="1"/>
</dbReference>
<feature type="domain" description="OmpR/PhoB-type" evidence="5">
    <location>
        <begin position="131"/>
        <end position="228"/>
    </location>
</feature>
<dbReference type="GO" id="GO:0032993">
    <property type="term" value="C:protein-DNA complex"/>
    <property type="evidence" value="ECO:0007669"/>
    <property type="project" value="TreeGrafter"/>
</dbReference>
<dbReference type="InterPro" id="IPR011006">
    <property type="entry name" value="CheY-like_superfamily"/>
</dbReference>
<reference evidence="7" key="1">
    <citation type="submission" date="2018-05" db="EMBL/GenBank/DDBJ databases">
        <title>Zavarzinia sp. HR-AS.</title>
        <authorList>
            <person name="Lee Y."/>
            <person name="Jeon C.O."/>
        </authorList>
    </citation>
    <scope>NUCLEOTIDE SEQUENCE [LARGE SCALE GENOMIC DNA]</scope>
    <source>
        <strain evidence="7">DSM 1231</strain>
    </source>
</reference>
<dbReference type="PANTHER" id="PTHR48111">
    <property type="entry name" value="REGULATOR OF RPOS"/>
    <property type="match status" value="1"/>
</dbReference>
<dbReference type="PROSITE" id="PS51755">
    <property type="entry name" value="OMPR_PHOB"/>
    <property type="match status" value="1"/>
</dbReference>
<dbReference type="InterPro" id="IPR039420">
    <property type="entry name" value="WalR-like"/>
</dbReference>